<dbReference type="Pfam" id="PF00550">
    <property type="entry name" value="PP-binding"/>
    <property type="match status" value="2"/>
</dbReference>
<reference evidence="11 15" key="3">
    <citation type="submission" date="2023-03" db="EMBL/GenBank/DDBJ databases">
        <title>Genetic diversity of Bacillus cereus sensu lato isolates from Slovenia.</title>
        <authorList>
            <person name="Abdelli M."/>
        </authorList>
    </citation>
    <scope>NUCLEOTIDE SEQUENCE [LARGE SCALE GENOMIC DNA]</scope>
    <source>
        <strain evidence="11 15">SIBC61B</strain>
    </source>
</reference>
<evidence type="ECO:0000256" key="5">
    <source>
        <dbReference type="ARBA" id="ARBA00022741"/>
    </source>
</evidence>
<dbReference type="EMBL" id="FWYW01000024">
    <property type="protein sequence ID" value="SMD60230.1"/>
    <property type="molecule type" value="Genomic_DNA"/>
</dbReference>
<dbReference type="GO" id="GO:0044550">
    <property type="term" value="P:secondary metabolite biosynthetic process"/>
    <property type="evidence" value="ECO:0007669"/>
    <property type="project" value="TreeGrafter"/>
</dbReference>
<dbReference type="GO" id="GO:0017000">
    <property type="term" value="P:antibiotic biosynthetic process"/>
    <property type="evidence" value="ECO:0007669"/>
    <property type="project" value="UniProtKB-KW"/>
</dbReference>
<dbReference type="SUPFAM" id="SSF51735">
    <property type="entry name" value="NAD(P)-binding Rossmann-fold domains"/>
    <property type="match status" value="2"/>
</dbReference>
<dbReference type="EMBL" id="VXCE01000027">
    <property type="protein sequence ID" value="KAA8474462.1"/>
    <property type="molecule type" value="Genomic_DNA"/>
</dbReference>
<dbReference type="PROSITE" id="PS00012">
    <property type="entry name" value="PHOSPHOPANTETHEINE"/>
    <property type="match status" value="2"/>
</dbReference>
<dbReference type="CDD" id="cd12117">
    <property type="entry name" value="A_NRPS_Srf_like"/>
    <property type="match status" value="1"/>
</dbReference>
<dbReference type="Pfam" id="PF13193">
    <property type="entry name" value="AMP-binding_C"/>
    <property type="match status" value="1"/>
</dbReference>
<dbReference type="InterPro" id="IPR036291">
    <property type="entry name" value="NAD(P)-bd_dom_sf"/>
</dbReference>
<comment type="caution">
    <text evidence="10">The sequence shown here is derived from an EMBL/GenBank/DDBJ whole genome shotgun (WGS) entry which is preliminary data.</text>
</comment>
<dbReference type="InterPro" id="IPR006162">
    <property type="entry name" value="Ppantetheine_attach_site"/>
</dbReference>
<evidence type="ECO:0000313" key="14">
    <source>
        <dbReference type="Proteomes" id="UP000325411"/>
    </source>
</evidence>
<accession>A0A5M9GIJ7</accession>
<dbReference type="InterPro" id="IPR020802">
    <property type="entry name" value="TesA-like"/>
</dbReference>
<dbReference type="InterPro" id="IPR042099">
    <property type="entry name" value="ANL_N_sf"/>
</dbReference>
<keyword evidence="4" id="KW-0597">Phosphoprotein</keyword>
<dbReference type="Proteomes" id="UP000325411">
    <property type="component" value="Unassembled WGS sequence"/>
</dbReference>
<evidence type="ECO:0000313" key="15">
    <source>
        <dbReference type="Proteomes" id="UP001221338"/>
    </source>
</evidence>
<dbReference type="Gene3D" id="3.40.50.720">
    <property type="entry name" value="NAD(P)-binding Rossmann-like Domain"/>
    <property type="match status" value="1"/>
</dbReference>
<evidence type="ECO:0000313" key="13">
    <source>
        <dbReference type="Proteomes" id="UP000194422"/>
    </source>
</evidence>
<dbReference type="Pfam" id="PF08659">
    <property type="entry name" value="KR"/>
    <property type="match status" value="1"/>
</dbReference>
<keyword evidence="8" id="KW-0472">Membrane</keyword>
<dbReference type="InterPro" id="IPR029058">
    <property type="entry name" value="AB_hydrolase_fold"/>
</dbReference>
<dbReference type="InterPro" id="IPR023213">
    <property type="entry name" value="CAT-like_dom_sf"/>
</dbReference>
<keyword evidence="8" id="KW-1133">Transmembrane helix</keyword>
<dbReference type="SUPFAM" id="SSF56801">
    <property type="entry name" value="Acetyl-CoA synthetase-like"/>
    <property type="match status" value="3"/>
</dbReference>
<protein>
    <submittedName>
        <fullName evidence="12">Gramicidin S synthase 2</fullName>
    </submittedName>
    <submittedName>
        <fullName evidence="10">Non-ribosomal peptide synthetase</fullName>
    </submittedName>
</protein>
<dbReference type="InterPro" id="IPR010071">
    <property type="entry name" value="AA_adenyl_dom"/>
</dbReference>
<evidence type="ECO:0000256" key="1">
    <source>
        <dbReference type="ARBA" id="ARBA00001957"/>
    </source>
</evidence>
<organism evidence="10 14">
    <name type="scientific">Bacillus paranthracis</name>
    <dbReference type="NCBI Taxonomy" id="2026186"/>
    <lineage>
        <taxon>Bacteria</taxon>
        <taxon>Bacillati</taxon>
        <taxon>Bacillota</taxon>
        <taxon>Bacilli</taxon>
        <taxon>Bacillales</taxon>
        <taxon>Bacillaceae</taxon>
        <taxon>Bacillus</taxon>
        <taxon>Bacillus cereus group</taxon>
    </lineage>
</organism>
<dbReference type="GO" id="GO:0003824">
    <property type="term" value="F:catalytic activity"/>
    <property type="evidence" value="ECO:0007669"/>
    <property type="project" value="InterPro"/>
</dbReference>
<evidence type="ECO:0000313" key="12">
    <source>
        <dbReference type="EMBL" id="SMD60230.1"/>
    </source>
</evidence>
<dbReference type="Gene3D" id="2.30.38.10">
    <property type="entry name" value="Luciferase, Domain 3"/>
    <property type="match status" value="1"/>
</dbReference>
<dbReference type="InterPro" id="IPR013968">
    <property type="entry name" value="PKS_KR"/>
</dbReference>
<dbReference type="Gene3D" id="1.10.1200.10">
    <property type="entry name" value="ACP-like"/>
    <property type="match status" value="2"/>
</dbReference>
<name>A0A5M9GIJ7_9BACI</name>
<dbReference type="InterPro" id="IPR057326">
    <property type="entry name" value="KR_dom"/>
</dbReference>
<dbReference type="InterPro" id="IPR045851">
    <property type="entry name" value="AMP-bd_C_sf"/>
</dbReference>
<dbReference type="Pfam" id="PF00975">
    <property type="entry name" value="Thioesterase"/>
    <property type="match status" value="1"/>
</dbReference>
<dbReference type="Gene3D" id="3.40.50.980">
    <property type="match status" value="2"/>
</dbReference>
<dbReference type="Proteomes" id="UP001221338">
    <property type="component" value="Unassembled WGS sequence"/>
</dbReference>
<proteinExistence type="inferred from homology"/>
<dbReference type="InterPro" id="IPR001031">
    <property type="entry name" value="Thioesterase"/>
</dbReference>
<evidence type="ECO:0000256" key="2">
    <source>
        <dbReference type="ARBA" id="ARBA00006432"/>
    </source>
</evidence>
<evidence type="ECO:0000259" key="9">
    <source>
        <dbReference type="PROSITE" id="PS50075"/>
    </source>
</evidence>
<dbReference type="GO" id="GO:0031177">
    <property type="term" value="F:phosphopantetheine binding"/>
    <property type="evidence" value="ECO:0007669"/>
    <property type="project" value="TreeGrafter"/>
</dbReference>
<reference evidence="12 13" key="1">
    <citation type="submission" date="2017-04" db="EMBL/GenBank/DDBJ databases">
        <authorList>
            <person name="Criscuolo A."/>
        </authorList>
    </citation>
    <scope>NUCLEOTIDE SEQUENCE [LARGE SCALE GENOMIC DNA]</scope>
    <source>
        <strain evidence="12">16-00174</strain>
    </source>
</reference>
<dbReference type="Gene3D" id="3.30.559.10">
    <property type="entry name" value="Chloramphenicol acetyltransferase-like domain"/>
    <property type="match status" value="1"/>
</dbReference>
<keyword evidence="15" id="KW-1185">Reference proteome</keyword>
<dbReference type="SMART" id="SM00822">
    <property type="entry name" value="PKS_KR"/>
    <property type="match status" value="1"/>
</dbReference>
<dbReference type="GO" id="GO:0005524">
    <property type="term" value="F:ATP binding"/>
    <property type="evidence" value="ECO:0007669"/>
    <property type="project" value="UniProtKB-KW"/>
</dbReference>
<dbReference type="GO" id="GO:0043041">
    <property type="term" value="P:amino acid activation for nonribosomal peptide biosynthetic process"/>
    <property type="evidence" value="ECO:0007669"/>
    <property type="project" value="TreeGrafter"/>
</dbReference>
<dbReference type="InterPro" id="IPR020845">
    <property type="entry name" value="AMP-binding_CS"/>
</dbReference>
<dbReference type="FunFam" id="1.10.1200.10:FF:000005">
    <property type="entry name" value="Nonribosomal peptide synthetase 1"/>
    <property type="match status" value="1"/>
</dbReference>
<evidence type="ECO:0000256" key="4">
    <source>
        <dbReference type="ARBA" id="ARBA00022553"/>
    </source>
</evidence>
<keyword evidence="8" id="KW-0812">Transmembrane</keyword>
<dbReference type="GO" id="GO:0005737">
    <property type="term" value="C:cytoplasm"/>
    <property type="evidence" value="ECO:0007669"/>
    <property type="project" value="TreeGrafter"/>
</dbReference>
<evidence type="ECO:0000256" key="6">
    <source>
        <dbReference type="ARBA" id="ARBA00022840"/>
    </source>
</evidence>
<dbReference type="SMR" id="A0A5M9GIJ7"/>
<dbReference type="Gene3D" id="3.30.300.30">
    <property type="match status" value="3"/>
</dbReference>
<feature type="domain" description="Carrier" evidence="9">
    <location>
        <begin position="2327"/>
        <end position="2401"/>
    </location>
</feature>
<dbReference type="PROSITE" id="PS00455">
    <property type="entry name" value="AMP_BINDING"/>
    <property type="match status" value="2"/>
</dbReference>
<sequence>MLSTRKNLHANLVRIQGKRVDLKKIERQVAKVSFIEQCAVIARKQDDGEYLLTAFVVSEKAAAKEELQLLEVLPPKSQIISMSSLPLTKEGTIDRQQLMSLLCITADEEMRLQQSYGKEKMAITYEEVFRLPNVNHVYDVMKVKETSQKVVSREKQAKEHFAQHIPAYMVGEDLTQFDMSQEPKTLVEVIHNAAKNYGNHGITFIDEHGKTEFLTYKMILMEAERMLKGLRAFQLQPQDKIIFQMNNDKVFVITFWACVLGGFIPVPITVPKMFTQRTNEADTLYNIWRALEKPYIVTNETLQDSMTQLLDCYDLDAAKYLAFEKIQQEEPDQNWHVAQSEDDAILLFTSGSTGNPKGVVQKHRSILTREISTSKYNHFSAHDIALNWMPLEHVGGIVMFHIKDTYLGRNQVQVRTQYVLSEPTRWLDLITTYKATITWAPNFAFALINKEIENGVKGNWDLSSMEFIVNAGEAINGYTAKKFLQVLSPYGLPEDAMIPVWGMSETCSGVVYNKAFRSDGTKGLFIVDKQSLEGIIQEGNNVEDTITFVNLGKPIYGVSIRIANQDNETVAEGVIGRLQIKGKNVLEGYYQNEEANKECFTEDGWYDTGDLAFIKDGCMAITGRGKDIIIINGVNFNGTEIEYVVEQVAGVKTSFVAACAVRDDQLDTDELAIFYSTMCANDEEIREQIQEIDQTIIEKFGVKASYIIPVEEEEIPKTNIGKIQRTKLSNQFRLGYYEKLSKEIDILLQNDRTIPAWFYEQGFVRKETEITFNPKETRKIVIVGESTAFVTTIKRKLEEVGHHCYLVGNREAYLSILKQEEIDDVINLLNYEKQDADGNEIEKIRNANENGIFFISETIKACGKEKNLRIFTVTNNCEYSNIMKNKYHFGTLDGFSRSVNLELPNLMCIRIDLDVSENDVNSIIKEIAAIHRDDKVVYREGKRYVDSLQPIDMPLSLQNEIALIKDGIYVVTGGLGGIGKEVCKLLLQQFSAKLFIVGRTALSTSPTHLASLEELQGFSKDVHYIDGDLSDAAFVASISAKVEEIWGTELDGILHLAGAGNLEEHWSEIDSHWCTTESKAYYEEMFAAKVFGTVNLFQLIEGKKDALFLHFSSVNSYFGGASFTAYAAANNFQDTFCQYVSNQGYKNAICINWSMWYDIGMSRNNTNNELMAEKGFLLLPMKQAVYSLLAVLRTGVNNIFVGLDASKSNIRKSMKQKKELGLKAIVYHTDEVSDLSIEAKKHVSFLKVDEIPIDEKGCVQIGKLQDLHKNVGKTEMFQEPQSEAEKTLAKIWRDVLKANKIGRDSNFFELGGHSINATQLVSKIYSVCRVRMPLKNVFQYTTLATMARVLEELLVSAVDEVAVTTERIPKILPRTYYDLSYSQQRIYFLSTMEKETNYYNILGAWDIYGKLDVTLFEKAIQLLMKKHHSLRATFEIVDGKPVQIIHDDMEIPVQFIDLTVMPEGLRIEEVDELMLKESKRVYNLANGPLMHCTIVKIKEGEHVLLIGQHHIISDGWSLGIFVKELNEMYDAFVQHKPVAETPSTISIMDFTAWHNSKVDEDQDDRQYWLQRFEGELPTLELPTDRQRPLLKTYHGDTLSYKVNSQLHQKLKDFSHANGVTMFMTLLTAYNIMLNKLTNETDIVVGSPVAGRNEPESKDLIGMFVNTLALRSHLGDNPTVDVLLKQIKQNTLEAYNHQDYPFDKLVDDLDPHRDLSRTPIFQVMMGYMNMPLMVAFREAEVRERFVRHKVARFDLTLHVFEDEDQMKIFFEYNTDLFDESTIMRWQNHFETLLQEIVSNPTKRISELNILTNEEKYEILEMNNNSTEYPQHESVAEIFRETKIKHQAKLAITYKDRKLTYAELSEKANALAHTLKRRGVAQHDVVGIVAERSPETIIGILAILKVGAIYLPIDPKLPQLTLQHIWRDSGAKVLLGKNETTVEVGKEVPFVDIEGDKGKQEELVCPISPEDTAYIMYTSGSTGKPKGVMVTHRNIVRLVKNTNFVSLQEQDVLLQTGSLTFDAATFEIWGALLNGLTLHLVEDYVILDGEALQEEIQQNKATIMWVSAPLFNQLADQNPAMFTGIKQLLIGGDVLSPKHINKVMDHCAPINIINGYGPTENTTFSTSFVIDQMYQDSIPIGTPIANSSAYILDVHQNIQPIGVVGELCVGGDGVAKGYVNLEQLTEERFIADPFLKGSTMYRTGDYVKLLPNGNIQYIGRVDNQVKIRGFRIELEAIMNTLKQCESIKDVIVVVQEQNGYKTLVAYVVGEESLSIETVRAYAKKHLAEYMVPSQFIFIEEIPLSINGKVQYSKLPKVQEVLHKKVETLLPENRLEEIILRVYRDVLEKEDFGVTDSFFAYGGDSLLSIQVVSMLKKEEIAVDPKMIFMHTTVRELAKACENRPVMEETKRTEKDYLIQMREGSEEDSCIIFAPPAGGTVLGYIELARYFEGIGNVYGLQAPGLYDDEEPTFLDYDELVQVFLRSIEGTYRPGQDYLGGHSLGGHIAFGMCCELIKQGKAPKGLLILDTTPSLQVVKGAKDEKIAEEDFKMMVLAAGIGNMMGVDPEELKQLSYEEAKTRVVAVAQKDEKLKTFINETYLDKYLKLQIHSLLMSRTLELEKTQLDIPIKVFKTQFHTEELVERFDAWHNYTNQACTFIDIPGTHTTMMRLPHVKEVAKKIEEQL</sequence>
<dbReference type="RefSeq" id="WP_000953496.1">
    <property type="nucleotide sequence ID" value="NZ_CP045776.1"/>
</dbReference>
<dbReference type="FunFam" id="2.30.38.10:FF:000001">
    <property type="entry name" value="Non-ribosomal peptide synthetase PvdI"/>
    <property type="match status" value="1"/>
</dbReference>
<reference evidence="10 14" key="2">
    <citation type="submission" date="2019-09" db="EMBL/GenBank/DDBJ databases">
        <authorList>
            <person name="Geng P."/>
            <person name="Wan X."/>
            <person name="Zhou G."/>
            <person name="Yuan Z."/>
            <person name="Hu X."/>
        </authorList>
    </citation>
    <scope>NUCLEOTIDE SEQUENCE [LARGE SCALE GENOMIC DNA]</scope>
    <source>
        <strain evidence="10 14">EFR-4</strain>
    </source>
</reference>
<evidence type="ECO:0000256" key="3">
    <source>
        <dbReference type="ARBA" id="ARBA00022450"/>
    </source>
</evidence>
<dbReference type="InterPro" id="IPR009081">
    <property type="entry name" value="PP-bd_ACP"/>
</dbReference>
<dbReference type="InterPro" id="IPR025110">
    <property type="entry name" value="AMP-bd_C"/>
</dbReference>
<dbReference type="PROSITE" id="PS50075">
    <property type="entry name" value="CARRIER"/>
    <property type="match status" value="2"/>
</dbReference>
<keyword evidence="5" id="KW-0547">Nucleotide-binding</keyword>
<dbReference type="CDD" id="cd08953">
    <property type="entry name" value="KR_2_SDR_x"/>
    <property type="match status" value="1"/>
</dbReference>
<dbReference type="CDD" id="cd19531">
    <property type="entry name" value="LCL_NRPS-like"/>
    <property type="match status" value="1"/>
</dbReference>
<evidence type="ECO:0000313" key="11">
    <source>
        <dbReference type="EMBL" id="MDG0944046.1"/>
    </source>
</evidence>
<dbReference type="SUPFAM" id="SSF47336">
    <property type="entry name" value="ACP-like"/>
    <property type="match status" value="2"/>
</dbReference>
<keyword evidence="3" id="KW-0596">Phosphopantetheine</keyword>
<dbReference type="PANTHER" id="PTHR45527:SF1">
    <property type="entry name" value="FATTY ACID SYNTHASE"/>
    <property type="match status" value="1"/>
</dbReference>
<dbReference type="Gene3D" id="3.30.559.30">
    <property type="entry name" value="Nonribosomal peptide synthetase, condensation domain"/>
    <property type="match status" value="1"/>
</dbReference>
<dbReference type="InterPro" id="IPR001242">
    <property type="entry name" value="Condensation_dom"/>
</dbReference>
<evidence type="ECO:0000256" key="7">
    <source>
        <dbReference type="ARBA" id="ARBA00023194"/>
    </source>
</evidence>
<feature type="transmembrane region" description="Helical" evidence="8">
    <location>
        <begin position="250"/>
        <end position="270"/>
    </location>
</feature>
<dbReference type="FunFam" id="3.40.50.980:FF:000001">
    <property type="entry name" value="Non-ribosomal peptide synthetase"/>
    <property type="match status" value="1"/>
</dbReference>
<dbReference type="EMBL" id="JARPRV010000019">
    <property type="protein sequence ID" value="MDG0944046.1"/>
    <property type="molecule type" value="Genomic_DNA"/>
</dbReference>
<dbReference type="Gene3D" id="3.40.50.12780">
    <property type="entry name" value="N-terminal domain of ligase-like"/>
    <property type="match status" value="1"/>
</dbReference>
<dbReference type="SUPFAM" id="SSF52777">
    <property type="entry name" value="CoA-dependent acyltransferases"/>
    <property type="match status" value="2"/>
</dbReference>
<evidence type="ECO:0000313" key="10">
    <source>
        <dbReference type="EMBL" id="KAA8474462.1"/>
    </source>
</evidence>
<dbReference type="InterPro" id="IPR000873">
    <property type="entry name" value="AMP-dep_synth/lig_dom"/>
</dbReference>
<dbReference type="Proteomes" id="UP000194422">
    <property type="component" value="Unassembled WGS sequence"/>
</dbReference>
<comment type="cofactor">
    <cofactor evidence="1">
        <name>pantetheine 4'-phosphate</name>
        <dbReference type="ChEBI" id="CHEBI:47942"/>
    </cofactor>
</comment>
<dbReference type="InterPro" id="IPR036736">
    <property type="entry name" value="ACP-like_sf"/>
</dbReference>
<evidence type="ECO:0000256" key="8">
    <source>
        <dbReference type="SAM" id="Phobius"/>
    </source>
</evidence>
<dbReference type="NCBIfam" id="TIGR01733">
    <property type="entry name" value="AA-adenyl-dom"/>
    <property type="match status" value="1"/>
</dbReference>
<dbReference type="GO" id="GO:0008610">
    <property type="term" value="P:lipid biosynthetic process"/>
    <property type="evidence" value="ECO:0007669"/>
    <property type="project" value="UniProtKB-ARBA"/>
</dbReference>
<keyword evidence="6" id="KW-0067">ATP-binding</keyword>
<feature type="domain" description="Carrier" evidence="9">
    <location>
        <begin position="1279"/>
        <end position="1354"/>
    </location>
</feature>
<comment type="similarity">
    <text evidence="2">Belongs to the ATP-dependent AMP-binding enzyme family.</text>
</comment>
<gene>
    <name evidence="12" type="primary">grsB</name>
    <name evidence="12" type="ORF">BACERE00174_00217</name>
    <name evidence="10" type="ORF">FYW06_24405</name>
    <name evidence="11" type="ORF">P6U22_23190</name>
</gene>
<dbReference type="Pfam" id="PF00501">
    <property type="entry name" value="AMP-binding"/>
    <property type="match status" value="2"/>
</dbReference>
<dbReference type="PANTHER" id="PTHR45527">
    <property type="entry name" value="NONRIBOSOMAL PEPTIDE SYNTHETASE"/>
    <property type="match status" value="1"/>
</dbReference>
<dbReference type="Gene3D" id="3.40.50.1820">
    <property type="entry name" value="alpha/beta hydrolase"/>
    <property type="match status" value="1"/>
</dbReference>
<dbReference type="Pfam" id="PF00668">
    <property type="entry name" value="Condensation"/>
    <property type="match status" value="1"/>
</dbReference>
<keyword evidence="7" id="KW-0045">Antibiotic biosynthesis</keyword>
<dbReference type="SUPFAM" id="SSF53474">
    <property type="entry name" value="alpha/beta-Hydrolases"/>
    <property type="match status" value="1"/>
</dbReference>
<dbReference type="SMART" id="SM00824">
    <property type="entry name" value="PKS_TE"/>
    <property type="match status" value="1"/>
</dbReference>